<gene>
    <name evidence="13" type="ORF">HYX28_08840</name>
</gene>
<dbReference type="EMBL" id="JACPNR010000011">
    <property type="protein sequence ID" value="MBI2678875.1"/>
    <property type="molecule type" value="Genomic_DNA"/>
</dbReference>
<evidence type="ECO:0000256" key="1">
    <source>
        <dbReference type="ARBA" id="ARBA00004383"/>
    </source>
</evidence>
<dbReference type="InterPro" id="IPR006260">
    <property type="entry name" value="TonB/TolA_C"/>
</dbReference>
<dbReference type="SUPFAM" id="SSF74653">
    <property type="entry name" value="TolA/TonB C-terminal domain"/>
    <property type="match status" value="1"/>
</dbReference>
<keyword evidence="8 11" id="KW-1133">Transmembrane helix</keyword>
<protein>
    <submittedName>
        <fullName evidence="13">TonB family protein</fullName>
    </submittedName>
</protein>
<evidence type="ECO:0000256" key="6">
    <source>
        <dbReference type="ARBA" id="ARBA00022692"/>
    </source>
</evidence>
<dbReference type="Pfam" id="PF03544">
    <property type="entry name" value="TonB_C"/>
    <property type="match status" value="1"/>
</dbReference>
<comment type="similarity">
    <text evidence="2">Belongs to the TonB family.</text>
</comment>
<feature type="compositionally biased region" description="Gly residues" evidence="10">
    <location>
        <begin position="168"/>
        <end position="192"/>
    </location>
</feature>
<keyword evidence="6 11" id="KW-0812">Transmembrane</keyword>
<evidence type="ECO:0000256" key="8">
    <source>
        <dbReference type="ARBA" id="ARBA00022989"/>
    </source>
</evidence>
<accession>A0A932A8Z3</accession>
<dbReference type="PANTHER" id="PTHR33446">
    <property type="entry name" value="PROTEIN TONB-RELATED"/>
    <property type="match status" value="1"/>
</dbReference>
<keyword evidence="3" id="KW-0813">Transport</keyword>
<sequence>MATSVLNNKPKLPVPPQPDILPTLFGAGYGTYGVQPKNFIFSFVAHMAAVAILLTSGFLFVKHKDEIKRNVVALVGGAELSDYALPVSSKKAGGGGGGGDRDKLDASLGKLPKKSPEQITPPAAVIRNPNPALAVDPTVVMPNIPVAEPNIAALGDPKGVVGPPSNGTGSGAGIGSGSGGGVGSGRGPGVGPGWGGGIGGGAYRVGGGVSAPRPLFAPDPEYSEEARKAKYQGVVILFVVVGPDGRVHDMRVQRSLGLGLDEKAMEAVRQWKFDPARKDGQAVAVQINVEVNFRLY</sequence>
<evidence type="ECO:0000256" key="4">
    <source>
        <dbReference type="ARBA" id="ARBA00022475"/>
    </source>
</evidence>
<feature type="region of interest" description="Disordered" evidence="10">
    <location>
        <begin position="164"/>
        <end position="192"/>
    </location>
</feature>
<dbReference type="AlphaFoldDB" id="A0A932A8Z3"/>
<keyword evidence="4" id="KW-1003">Cell membrane</keyword>
<evidence type="ECO:0000313" key="13">
    <source>
        <dbReference type="EMBL" id="MBI2678875.1"/>
    </source>
</evidence>
<keyword evidence="7" id="KW-0653">Protein transport</keyword>
<evidence type="ECO:0000256" key="11">
    <source>
        <dbReference type="SAM" id="Phobius"/>
    </source>
</evidence>
<dbReference type="GO" id="GO:0055085">
    <property type="term" value="P:transmembrane transport"/>
    <property type="evidence" value="ECO:0007669"/>
    <property type="project" value="InterPro"/>
</dbReference>
<evidence type="ECO:0000313" key="14">
    <source>
        <dbReference type="Proteomes" id="UP000779809"/>
    </source>
</evidence>
<dbReference type="GO" id="GO:0015031">
    <property type="term" value="P:protein transport"/>
    <property type="evidence" value="ECO:0007669"/>
    <property type="project" value="UniProtKB-KW"/>
</dbReference>
<organism evidence="13 14">
    <name type="scientific">Candidatus Korobacter versatilis</name>
    <dbReference type="NCBI Taxonomy" id="658062"/>
    <lineage>
        <taxon>Bacteria</taxon>
        <taxon>Pseudomonadati</taxon>
        <taxon>Acidobacteriota</taxon>
        <taxon>Terriglobia</taxon>
        <taxon>Terriglobales</taxon>
        <taxon>Candidatus Korobacteraceae</taxon>
        <taxon>Candidatus Korobacter</taxon>
    </lineage>
</organism>
<evidence type="ECO:0000256" key="7">
    <source>
        <dbReference type="ARBA" id="ARBA00022927"/>
    </source>
</evidence>
<feature type="transmembrane region" description="Helical" evidence="11">
    <location>
        <begin position="39"/>
        <end position="61"/>
    </location>
</feature>
<evidence type="ECO:0000256" key="9">
    <source>
        <dbReference type="ARBA" id="ARBA00023136"/>
    </source>
</evidence>
<dbReference type="PROSITE" id="PS52015">
    <property type="entry name" value="TONB_CTD"/>
    <property type="match status" value="1"/>
</dbReference>
<evidence type="ECO:0000256" key="3">
    <source>
        <dbReference type="ARBA" id="ARBA00022448"/>
    </source>
</evidence>
<dbReference type="NCBIfam" id="TIGR01352">
    <property type="entry name" value="tonB_Cterm"/>
    <property type="match status" value="1"/>
</dbReference>
<keyword evidence="9 11" id="KW-0472">Membrane</keyword>
<dbReference type="Proteomes" id="UP000779809">
    <property type="component" value="Unassembled WGS sequence"/>
</dbReference>
<dbReference type="InterPro" id="IPR051045">
    <property type="entry name" value="TonB-dependent_transducer"/>
</dbReference>
<feature type="domain" description="TonB C-terminal" evidence="12">
    <location>
        <begin position="207"/>
        <end position="296"/>
    </location>
</feature>
<comment type="caution">
    <text evidence="13">The sequence shown here is derived from an EMBL/GenBank/DDBJ whole genome shotgun (WGS) entry which is preliminary data.</text>
</comment>
<evidence type="ECO:0000256" key="10">
    <source>
        <dbReference type="SAM" id="MobiDB-lite"/>
    </source>
</evidence>
<proteinExistence type="inferred from homology"/>
<reference evidence="13" key="1">
    <citation type="submission" date="2020-07" db="EMBL/GenBank/DDBJ databases">
        <title>Huge and variable diversity of episymbiotic CPR bacteria and DPANN archaea in groundwater ecosystems.</title>
        <authorList>
            <person name="He C.Y."/>
            <person name="Keren R."/>
            <person name="Whittaker M."/>
            <person name="Farag I.F."/>
            <person name="Doudna J."/>
            <person name="Cate J.H.D."/>
            <person name="Banfield J.F."/>
        </authorList>
    </citation>
    <scope>NUCLEOTIDE SEQUENCE</scope>
    <source>
        <strain evidence="13">NC_groundwater_580_Pr5_B-0.1um_64_19</strain>
    </source>
</reference>
<dbReference type="Gene3D" id="3.30.1150.10">
    <property type="match status" value="1"/>
</dbReference>
<evidence type="ECO:0000259" key="12">
    <source>
        <dbReference type="PROSITE" id="PS52015"/>
    </source>
</evidence>
<evidence type="ECO:0000256" key="5">
    <source>
        <dbReference type="ARBA" id="ARBA00022519"/>
    </source>
</evidence>
<comment type="subcellular location">
    <subcellularLocation>
        <location evidence="1">Cell inner membrane</location>
        <topology evidence="1">Single-pass membrane protein</topology>
        <orientation evidence="1">Periplasmic side</orientation>
    </subcellularLocation>
</comment>
<evidence type="ECO:0000256" key="2">
    <source>
        <dbReference type="ARBA" id="ARBA00006555"/>
    </source>
</evidence>
<dbReference type="GO" id="GO:0005886">
    <property type="term" value="C:plasma membrane"/>
    <property type="evidence" value="ECO:0007669"/>
    <property type="project" value="UniProtKB-SubCell"/>
</dbReference>
<name>A0A932A8Z3_9BACT</name>
<dbReference type="InterPro" id="IPR037682">
    <property type="entry name" value="TonB_C"/>
</dbReference>
<keyword evidence="5" id="KW-0997">Cell inner membrane</keyword>